<protein>
    <submittedName>
        <fullName evidence="3">Uncharacterized protein</fullName>
    </submittedName>
</protein>
<evidence type="ECO:0000313" key="3">
    <source>
        <dbReference type="EMBL" id="ONM47026.1"/>
    </source>
</evidence>
<feature type="compositionally biased region" description="Low complexity" evidence="1">
    <location>
        <begin position="47"/>
        <end position="63"/>
    </location>
</feature>
<keyword evidence="2" id="KW-0472">Membrane</keyword>
<dbReference type="Proteomes" id="UP000188836">
    <property type="component" value="Unassembled WGS sequence"/>
</dbReference>
<comment type="caution">
    <text evidence="3">The sequence shown here is derived from an EMBL/GenBank/DDBJ whole genome shotgun (WGS) entry which is preliminary data.</text>
</comment>
<name>A0A1W0AWJ5_9NOCA</name>
<evidence type="ECO:0000256" key="1">
    <source>
        <dbReference type="SAM" id="MobiDB-lite"/>
    </source>
</evidence>
<evidence type="ECO:0000256" key="2">
    <source>
        <dbReference type="SAM" id="Phobius"/>
    </source>
</evidence>
<sequence length="63" mass="6349">MTPRTARLAALGGKLLIAALATLATAVFCYLLLHQGSTGGNKPVPSAPLLPATTSPSPLSIVH</sequence>
<keyword evidence="2" id="KW-0812">Transmembrane</keyword>
<dbReference type="AlphaFoldDB" id="A0A1W0AWJ5"/>
<gene>
    <name evidence="3" type="ORF">B0T46_20160</name>
</gene>
<organism evidence="3 4">
    <name type="scientific">Nocardia donostiensis</name>
    <dbReference type="NCBI Taxonomy" id="1538463"/>
    <lineage>
        <taxon>Bacteria</taxon>
        <taxon>Bacillati</taxon>
        <taxon>Actinomycetota</taxon>
        <taxon>Actinomycetes</taxon>
        <taxon>Mycobacteriales</taxon>
        <taxon>Nocardiaceae</taxon>
        <taxon>Nocardia</taxon>
    </lineage>
</organism>
<feature type="transmembrane region" description="Helical" evidence="2">
    <location>
        <begin position="15"/>
        <end position="33"/>
    </location>
</feature>
<keyword evidence="4" id="KW-1185">Reference proteome</keyword>
<evidence type="ECO:0000313" key="4">
    <source>
        <dbReference type="Proteomes" id="UP000188836"/>
    </source>
</evidence>
<dbReference type="RefSeq" id="WP_077119729.1">
    <property type="nucleotide sequence ID" value="NZ_LOKT01000008.1"/>
</dbReference>
<reference evidence="3 4" key="1">
    <citation type="journal article" date="2016" name="Antonie Van Leeuwenhoek">
        <title>Nocardia donostiensis sp. nov., isolated from human respiratory specimens.</title>
        <authorList>
            <person name="Ercibengoa M."/>
            <person name="Bell M."/>
            <person name="Marimon J.M."/>
            <person name="Humrighouse B."/>
            <person name="Klenk H.P."/>
            <person name="Potter G."/>
            <person name="Perez-Trallero E."/>
        </authorList>
    </citation>
    <scope>NUCLEOTIDE SEQUENCE [LARGE SCALE GENOMIC DNA]</scope>
    <source>
        <strain evidence="3 4">X1655</strain>
    </source>
</reference>
<keyword evidence="2" id="KW-1133">Transmembrane helix</keyword>
<accession>A0A1W0AWJ5</accession>
<feature type="region of interest" description="Disordered" evidence="1">
    <location>
        <begin position="39"/>
        <end position="63"/>
    </location>
</feature>
<dbReference type="EMBL" id="MUMY01000018">
    <property type="protein sequence ID" value="ONM47026.1"/>
    <property type="molecule type" value="Genomic_DNA"/>
</dbReference>
<proteinExistence type="predicted"/>